<dbReference type="Gene3D" id="3.40.50.1980">
    <property type="entry name" value="Nitrogenase molybdenum iron protein domain"/>
    <property type="match status" value="2"/>
</dbReference>
<dbReference type="GO" id="GO:0071281">
    <property type="term" value="P:cellular response to iron ion"/>
    <property type="evidence" value="ECO:0007669"/>
    <property type="project" value="TreeGrafter"/>
</dbReference>
<evidence type="ECO:0000256" key="6">
    <source>
        <dbReference type="ARBA" id="ARBA00022617"/>
    </source>
</evidence>
<dbReference type="PROSITE" id="PS51257">
    <property type="entry name" value="PROKAR_LIPOPROTEIN"/>
    <property type="match status" value="1"/>
</dbReference>
<dbReference type="GO" id="GO:0016020">
    <property type="term" value="C:membrane"/>
    <property type="evidence" value="ECO:0007669"/>
    <property type="project" value="InterPro"/>
</dbReference>
<accession>A0A4U2ZDD5</accession>
<keyword evidence="12" id="KW-0449">Lipoprotein</keyword>
<evidence type="ECO:0000259" key="15">
    <source>
        <dbReference type="PROSITE" id="PS50983"/>
    </source>
</evidence>
<dbReference type="InterPro" id="IPR050902">
    <property type="entry name" value="ABC_Transporter_SBP"/>
</dbReference>
<dbReference type="PROSITE" id="PS50983">
    <property type="entry name" value="FE_B12_PBP"/>
    <property type="match status" value="1"/>
</dbReference>
<keyword evidence="10" id="KW-0472">Membrane</keyword>
<keyword evidence="9" id="KW-0408">Iron</keyword>
<gene>
    <name evidence="16" type="primary">isdE</name>
    <name evidence="16" type="ORF">FC756_01690</name>
</gene>
<keyword evidence="7" id="KW-0479">Metal-binding</keyword>
<evidence type="ECO:0000256" key="10">
    <source>
        <dbReference type="ARBA" id="ARBA00023136"/>
    </source>
</evidence>
<dbReference type="EMBL" id="SZPU01000006">
    <property type="protein sequence ID" value="TKI72389.1"/>
    <property type="molecule type" value="Genomic_DNA"/>
</dbReference>
<comment type="caution">
    <text evidence="16">The sequence shown here is derived from an EMBL/GenBank/DDBJ whole genome shotgun (WGS) entry which is preliminary data.</text>
</comment>
<dbReference type="InterPro" id="IPR019957">
    <property type="entry name" value="ABC_transptr_haem-bd_IsdE"/>
</dbReference>
<evidence type="ECO:0000256" key="3">
    <source>
        <dbReference type="ARBA" id="ARBA00015862"/>
    </source>
</evidence>
<dbReference type="Proteomes" id="UP000308744">
    <property type="component" value="Unassembled WGS sequence"/>
</dbReference>
<dbReference type="GO" id="GO:0046872">
    <property type="term" value="F:metal ion binding"/>
    <property type="evidence" value="ECO:0007669"/>
    <property type="project" value="UniProtKB-KW"/>
</dbReference>
<dbReference type="PANTHER" id="PTHR30535:SF36">
    <property type="entry name" value="HIGH-AFFINITY HEME UPTAKE SYSTEM PROTEIN ISDE"/>
    <property type="match status" value="1"/>
</dbReference>
<name>A0A4U2ZDD5_9BACI</name>
<keyword evidence="8" id="KW-0732">Signal</keyword>
<evidence type="ECO:0000256" key="13">
    <source>
        <dbReference type="ARBA" id="ARBA00031148"/>
    </source>
</evidence>
<evidence type="ECO:0000256" key="2">
    <source>
        <dbReference type="ARBA" id="ARBA00008814"/>
    </source>
</evidence>
<dbReference type="PANTHER" id="PTHR30535">
    <property type="entry name" value="VITAMIN B12-BINDING PROTEIN"/>
    <property type="match status" value="1"/>
</dbReference>
<reference evidence="16 17" key="1">
    <citation type="submission" date="2019-04" db="EMBL/GenBank/DDBJ databases">
        <title>Lysinibacillus genome sequencing.</title>
        <authorList>
            <person name="Dunlap C."/>
        </authorList>
    </citation>
    <scope>NUCLEOTIDE SEQUENCE [LARGE SCALE GENOMIC DNA]</scope>
    <source>
        <strain evidence="16 17">CCTCC AB 2010389</strain>
    </source>
</reference>
<evidence type="ECO:0000256" key="12">
    <source>
        <dbReference type="ARBA" id="ARBA00023288"/>
    </source>
</evidence>
<evidence type="ECO:0000256" key="5">
    <source>
        <dbReference type="ARBA" id="ARBA00022475"/>
    </source>
</evidence>
<proteinExistence type="inferred from homology"/>
<protein>
    <recommendedName>
        <fullName evidence="3">High-affinity heme uptake system protein IsdE</fullName>
    </recommendedName>
    <alternativeName>
        <fullName evidence="14">Iron-regulated surface determinant protein E</fullName>
    </alternativeName>
    <alternativeName>
        <fullName evidence="13">Staphylococcal iron-regulated protein F</fullName>
    </alternativeName>
</protein>
<comment type="similarity">
    <text evidence="2">Belongs to the bacterial solute-binding protein 8 family.</text>
</comment>
<evidence type="ECO:0000256" key="9">
    <source>
        <dbReference type="ARBA" id="ARBA00023004"/>
    </source>
</evidence>
<keyword evidence="4" id="KW-0813">Transport</keyword>
<dbReference type="SUPFAM" id="SSF53807">
    <property type="entry name" value="Helical backbone' metal receptor"/>
    <property type="match status" value="1"/>
</dbReference>
<dbReference type="Pfam" id="PF01497">
    <property type="entry name" value="Peripla_BP_2"/>
    <property type="match status" value="1"/>
</dbReference>
<dbReference type="GO" id="GO:0015886">
    <property type="term" value="P:heme transport"/>
    <property type="evidence" value="ECO:0007669"/>
    <property type="project" value="InterPro"/>
</dbReference>
<keyword evidence="6" id="KW-0349">Heme</keyword>
<evidence type="ECO:0000313" key="17">
    <source>
        <dbReference type="Proteomes" id="UP000308744"/>
    </source>
</evidence>
<feature type="domain" description="Fe/B12 periplasmic-binding" evidence="15">
    <location>
        <begin position="58"/>
        <end position="311"/>
    </location>
</feature>
<evidence type="ECO:0000256" key="14">
    <source>
        <dbReference type="ARBA" id="ARBA00031463"/>
    </source>
</evidence>
<evidence type="ECO:0000256" key="8">
    <source>
        <dbReference type="ARBA" id="ARBA00022729"/>
    </source>
</evidence>
<evidence type="ECO:0000313" key="16">
    <source>
        <dbReference type="EMBL" id="TKI72389.1"/>
    </source>
</evidence>
<dbReference type="GO" id="GO:0020037">
    <property type="term" value="F:heme binding"/>
    <property type="evidence" value="ECO:0007669"/>
    <property type="project" value="InterPro"/>
</dbReference>
<evidence type="ECO:0000256" key="1">
    <source>
        <dbReference type="ARBA" id="ARBA00001970"/>
    </source>
</evidence>
<keyword evidence="5" id="KW-1003">Cell membrane</keyword>
<sequence length="311" mass="34560">MAKIKNTKAFHRMLYIVGLFSMIIILSACSTSTTEKKNQAEEVNNESNTVVQEENQNRIIPMTVAVTHILDALNLEAIAVPTTMYDLPERYEGLPEIGNPMSPDMEIVKSLNPTEVFSVTTLEADLKNTFEEVGINASYVNLQSIDNMKAAILEIGEKYDRTAEATKLVSELEGKISALRMKVELNESPKVLILLGIPGSYLVATENSYIGDLVRMAGGQNVMSGQEPEFLPSNTEFLQQSNPDIILRLAHGIPDQVVEMFNEEFATNDIWKHFDAVKNGRVYDLEEPVFGTTATLAVPQALEELIDIMYP</sequence>
<keyword evidence="11" id="KW-0564">Palmitate</keyword>
<dbReference type="NCBIfam" id="TIGR03659">
    <property type="entry name" value="IsdE"/>
    <property type="match status" value="1"/>
</dbReference>
<dbReference type="InterPro" id="IPR002491">
    <property type="entry name" value="ABC_transptr_periplasmic_BD"/>
</dbReference>
<evidence type="ECO:0000256" key="4">
    <source>
        <dbReference type="ARBA" id="ARBA00022448"/>
    </source>
</evidence>
<keyword evidence="17" id="KW-1185">Reference proteome</keyword>
<organism evidence="16 17">
    <name type="scientific">Lysinibacillus mangiferihumi</name>
    <dbReference type="NCBI Taxonomy" id="1130819"/>
    <lineage>
        <taxon>Bacteria</taxon>
        <taxon>Bacillati</taxon>
        <taxon>Bacillota</taxon>
        <taxon>Bacilli</taxon>
        <taxon>Bacillales</taxon>
        <taxon>Bacillaceae</taxon>
        <taxon>Lysinibacillus</taxon>
    </lineage>
</organism>
<evidence type="ECO:0000256" key="11">
    <source>
        <dbReference type="ARBA" id="ARBA00023139"/>
    </source>
</evidence>
<dbReference type="AlphaFoldDB" id="A0A4U2ZDD5"/>
<comment type="cofactor">
    <cofactor evidence="1">
        <name>heme b</name>
        <dbReference type="ChEBI" id="CHEBI:60344"/>
    </cofactor>
</comment>
<evidence type="ECO:0000256" key="7">
    <source>
        <dbReference type="ARBA" id="ARBA00022723"/>
    </source>
</evidence>